<name>A0AAD8KKA2_TARER</name>
<feature type="compositionally biased region" description="Acidic residues" evidence="1">
    <location>
        <begin position="93"/>
        <end position="106"/>
    </location>
</feature>
<reference evidence="2" key="1">
    <citation type="journal article" date="2023" name="bioRxiv">
        <title>Improved chromosome-level genome assembly for marigold (Tagetes erecta).</title>
        <authorList>
            <person name="Jiang F."/>
            <person name="Yuan L."/>
            <person name="Wang S."/>
            <person name="Wang H."/>
            <person name="Xu D."/>
            <person name="Wang A."/>
            <person name="Fan W."/>
        </authorList>
    </citation>
    <scope>NUCLEOTIDE SEQUENCE</scope>
    <source>
        <strain evidence="2">WSJ</strain>
        <tissue evidence="2">Leaf</tissue>
    </source>
</reference>
<evidence type="ECO:0000313" key="3">
    <source>
        <dbReference type="Proteomes" id="UP001229421"/>
    </source>
</evidence>
<organism evidence="2 3">
    <name type="scientific">Tagetes erecta</name>
    <name type="common">African marigold</name>
    <dbReference type="NCBI Taxonomy" id="13708"/>
    <lineage>
        <taxon>Eukaryota</taxon>
        <taxon>Viridiplantae</taxon>
        <taxon>Streptophyta</taxon>
        <taxon>Embryophyta</taxon>
        <taxon>Tracheophyta</taxon>
        <taxon>Spermatophyta</taxon>
        <taxon>Magnoliopsida</taxon>
        <taxon>eudicotyledons</taxon>
        <taxon>Gunneridae</taxon>
        <taxon>Pentapetalae</taxon>
        <taxon>asterids</taxon>
        <taxon>campanulids</taxon>
        <taxon>Asterales</taxon>
        <taxon>Asteraceae</taxon>
        <taxon>Asteroideae</taxon>
        <taxon>Heliantheae alliance</taxon>
        <taxon>Tageteae</taxon>
        <taxon>Tagetes</taxon>
    </lineage>
</organism>
<evidence type="ECO:0000313" key="2">
    <source>
        <dbReference type="EMBL" id="KAK1424314.1"/>
    </source>
</evidence>
<feature type="region of interest" description="Disordered" evidence="1">
    <location>
        <begin position="1"/>
        <end position="45"/>
    </location>
</feature>
<protein>
    <submittedName>
        <fullName evidence="2">Uncharacterized protein</fullName>
    </submittedName>
</protein>
<keyword evidence="3" id="KW-1185">Reference proteome</keyword>
<evidence type="ECO:0000256" key="1">
    <source>
        <dbReference type="SAM" id="MobiDB-lite"/>
    </source>
</evidence>
<feature type="compositionally biased region" description="Polar residues" evidence="1">
    <location>
        <begin position="27"/>
        <end position="40"/>
    </location>
</feature>
<dbReference type="AlphaFoldDB" id="A0AAD8KKA2"/>
<accession>A0AAD8KKA2</accession>
<dbReference type="EMBL" id="JAUHHV010000005">
    <property type="protein sequence ID" value="KAK1424314.1"/>
    <property type="molecule type" value="Genomic_DNA"/>
</dbReference>
<proteinExistence type="predicted"/>
<feature type="region of interest" description="Disordered" evidence="1">
    <location>
        <begin position="83"/>
        <end position="108"/>
    </location>
</feature>
<dbReference type="Proteomes" id="UP001229421">
    <property type="component" value="Unassembled WGS sequence"/>
</dbReference>
<comment type="caution">
    <text evidence="2">The sequence shown here is derived from an EMBL/GenBank/DDBJ whole genome shotgun (WGS) entry which is preliminary data.</text>
</comment>
<gene>
    <name evidence="2" type="ORF">QVD17_19641</name>
</gene>
<sequence length="156" mass="17947">MVRQLVSERGNKNKTGHGFTYEPMPESITNTLPENINTHDQSPENEAKLKEFLRKKSDSESHVEKTDVEIYIETDCWEPLIPKELYQSKPESESESSNEEDNDDVHDADMNMVEEMNVSEETASHHTEEVDDNLMFDVDVLDDTFIDVAHTVKMSI</sequence>